<evidence type="ECO:0000259" key="5">
    <source>
        <dbReference type="PROSITE" id="PS50042"/>
    </source>
</evidence>
<keyword evidence="3" id="KW-0804">Transcription</keyword>
<dbReference type="Pfam" id="PF13545">
    <property type="entry name" value="HTH_Crp_2"/>
    <property type="match status" value="1"/>
</dbReference>
<dbReference type="GO" id="GO:0003700">
    <property type="term" value="F:DNA-binding transcription factor activity"/>
    <property type="evidence" value="ECO:0007669"/>
    <property type="project" value="TreeGrafter"/>
</dbReference>
<dbReference type="CDD" id="cd00038">
    <property type="entry name" value="CAP_ED"/>
    <property type="match status" value="1"/>
</dbReference>
<evidence type="ECO:0000313" key="8">
    <source>
        <dbReference type="Proteomes" id="UP000249524"/>
    </source>
</evidence>
<dbReference type="PANTHER" id="PTHR24567:SF74">
    <property type="entry name" value="HTH-TYPE TRANSCRIPTIONAL REGULATOR ARCR"/>
    <property type="match status" value="1"/>
</dbReference>
<proteinExistence type="predicted"/>
<dbReference type="Pfam" id="PF00027">
    <property type="entry name" value="cNMP_binding"/>
    <property type="match status" value="1"/>
</dbReference>
<feature type="region of interest" description="Disordered" evidence="4">
    <location>
        <begin position="228"/>
        <end position="257"/>
    </location>
</feature>
<dbReference type="Gene3D" id="2.60.120.10">
    <property type="entry name" value="Jelly Rolls"/>
    <property type="match status" value="1"/>
</dbReference>
<evidence type="ECO:0000256" key="2">
    <source>
        <dbReference type="ARBA" id="ARBA00023125"/>
    </source>
</evidence>
<dbReference type="InterPro" id="IPR018490">
    <property type="entry name" value="cNMP-bd_dom_sf"/>
</dbReference>
<reference evidence="7 8" key="1">
    <citation type="submission" date="2018-05" db="EMBL/GenBank/DDBJ databases">
        <authorList>
            <person name="Lanie J.A."/>
            <person name="Ng W.-L."/>
            <person name="Kazmierczak K.M."/>
            <person name="Andrzejewski T.M."/>
            <person name="Davidsen T.M."/>
            <person name="Wayne K.J."/>
            <person name="Tettelin H."/>
            <person name="Glass J.I."/>
            <person name="Rusch D."/>
            <person name="Podicherti R."/>
            <person name="Tsui H.-C.T."/>
            <person name="Winkler M.E."/>
        </authorList>
    </citation>
    <scope>NUCLEOTIDE SEQUENCE [LARGE SCALE GENOMIC DNA]</scope>
    <source>
        <strain evidence="7 8">BUT-10</strain>
    </source>
</reference>
<dbReference type="Gene3D" id="1.10.10.10">
    <property type="entry name" value="Winged helix-like DNA-binding domain superfamily/Winged helix DNA-binding domain"/>
    <property type="match status" value="1"/>
</dbReference>
<feature type="domain" description="Cyclic nucleotide-binding" evidence="5">
    <location>
        <begin position="16"/>
        <end position="118"/>
    </location>
</feature>
<protein>
    <submittedName>
        <fullName evidence="7">Transcriptional regulator</fullName>
    </submittedName>
</protein>
<dbReference type="GO" id="GO:0005829">
    <property type="term" value="C:cytosol"/>
    <property type="evidence" value="ECO:0007669"/>
    <property type="project" value="TreeGrafter"/>
</dbReference>
<dbReference type="InterPro" id="IPR036390">
    <property type="entry name" value="WH_DNA-bd_sf"/>
</dbReference>
<dbReference type="InterPro" id="IPR000595">
    <property type="entry name" value="cNMP-bd_dom"/>
</dbReference>
<evidence type="ECO:0000256" key="4">
    <source>
        <dbReference type="SAM" id="MobiDB-lite"/>
    </source>
</evidence>
<name>A0A328BFP6_9CAUL</name>
<dbReference type="RefSeq" id="WP_111275591.1">
    <property type="nucleotide sequence ID" value="NZ_QFYS01000003.1"/>
</dbReference>
<dbReference type="SMART" id="SM00100">
    <property type="entry name" value="cNMP"/>
    <property type="match status" value="1"/>
</dbReference>
<sequence>MPMRDTELERVRALPLFAECSDETFRNVTGGAFLQRFPAGTTLLLEGDQVDFLYVLLDGLVELEGTWNDKETTLSVLRPVSTFILAAVVLDADGLMSARTIERSDILMLSGEAIRRAMREDASFGIAVAQELAGCYRGLVRTLKNQKLRGGLERLANYLITQRLRLGGDPTFTLPHEKRVLASLLGMTPENLSRAFATLADYGVEVNGPQVTIARPVVLERLAKPDPLIDNHQPVSGGPTGKAQRERWPRPASSKVA</sequence>
<dbReference type="Proteomes" id="UP000249524">
    <property type="component" value="Unassembled WGS sequence"/>
</dbReference>
<dbReference type="InterPro" id="IPR014710">
    <property type="entry name" value="RmlC-like_jellyroll"/>
</dbReference>
<dbReference type="NCBIfam" id="NF006901">
    <property type="entry name" value="PRK09392.1"/>
    <property type="match status" value="1"/>
</dbReference>
<keyword evidence="8" id="KW-1185">Reference proteome</keyword>
<dbReference type="AlphaFoldDB" id="A0A328BFP6"/>
<dbReference type="OrthoDB" id="190787at2"/>
<dbReference type="PROSITE" id="PS51063">
    <property type="entry name" value="HTH_CRP_2"/>
    <property type="match status" value="1"/>
</dbReference>
<dbReference type="PROSITE" id="PS50042">
    <property type="entry name" value="CNMP_BINDING_3"/>
    <property type="match status" value="1"/>
</dbReference>
<evidence type="ECO:0000259" key="6">
    <source>
        <dbReference type="PROSITE" id="PS51063"/>
    </source>
</evidence>
<dbReference type="SUPFAM" id="SSF46785">
    <property type="entry name" value="Winged helix' DNA-binding domain"/>
    <property type="match status" value="1"/>
</dbReference>
<dbReference type="InterPro" id="IPR050397">
    <property type="entry name" value="Env_Response_Regulators"/>
</dbReference>
<evidence type="ECO:0000256" key="1">
    <source>
        <dbReference type="ARBA" id="ARBA00023015"/>
    </source>
</evidence>
<keyword evidence="2" id="KW-0238">DNA-binding</keyword>
<dbReference type="InterPro" id="IPR036388">
    <property type="entry name" value="WH-like_DNA-bd_sf"/>
</dbReference>
<dbReference type="SUPFAM" id="SSF51206">
    <property type="entry name" value="cAMP-binding domain-like"/>
    <property type="match status" value="1"/>
</dbReference>
<dbReference type="PANTHER" id="PTHR24567">
    <property type="entry name" value="CRP FAMILY TRANSCRIPTIONAL REGULATORY PROTEIN"/>
    <property type="match status" value="1"/>
</dbReference>
<accession>A0A328BFP6</accession>
<keyword evidence="1" id="KW-0805">Transcription regulation</keyword>
<dbReference type="GO" id="GO:0003677">
    <property type="term" value="F:DNA binding"/>
    <property type="evidence" value="ECO:0007669"/>
    <property type="project" value="UniProtKB-KW"/>
</dbReference>
<evidence type="ECO:0000256" key="3">
    <source>
        <dbReference type="ARBA" id="ARBA00023163"/>
    </source>
</evidence>
<feature type="domain" description="HTH crp-type" evidence="6">
    <location>
        <begin position="149"/>
        <end position="217"/>
    </location>
</feature>
<evidence type="ECO:0000313" key="7">
    <source>
        <dbReference type="EMBL" id="RAK66282.1"/>
    </source>
</evidence>
<dbReference type="InterPro" id="IPR012318">
    <property type="entry name" value="HTH_CRP"/>
</dbReference>
<organism evidence="7 8">
    <name type="scientific">Phenylobacterium kunshanense</name>
    <dbReference type="NCBI Taxonomy" id="1445034"/>
    <lineage>
        <taxon>Bacteria</taxon>
        <taxon>Pseudomonadati</taxon>
        <taxon>Pseudomonadota</taxon>
        <taxon>Alphaproteobacteria</taxon>
        <taxon>Caulobacterales</taxon>
        <taxon>Caulobacteraceae</taxon>
        <taxon>Phenylobacterium</taxon>
    </lineage>
</organism>
<comment type="caution">
    <text evidence="7">The sequence shown here is derived from an EMBL/GenBank/DDBJ whole genome shotgun (WGS) entry which is preliminary data.</text>
</comment>
<gene>
    <name evidence="7" type="ORF">DJ019_08485</name>
</gene>
<dbReference type="EMBL" id="QFYS01000003">
    <property type="protein sequence ID" value="RAK66282.1"/>
    <property type="molecule type" value="Genomic_DNA"/>
</dbReference>